<gene>
    <name evidence="2" type="ORF">NDU88_000631</name>
</gene>
<proteinExistence type="predicted"/>
<accession>A0AAV7V8J7</accession>
<comment type="caution">
    <text evidence="2">The sequence shown here is derived from an EMBL/GenBank/DDBJ whole genome shotgun (WGS) entry which is preliminary data.</text>
</comment>
<evidence type="ECO:0000256" key="1">
    <source>
        <dbReference type="SAM" id="MobiDB-lite"/>
    </source>
</evidence>
<dbReference type="AlphaFoldDB" id="A0AAV7V8J7"/>
<feature type="region of interest" description="Disordered" evidence="1">
    <location>
        <begin position="79"/>
        <end position="202"/>
    </location>
</feature>
<sequence length="202" mass="22369">MHGRLKLPYNHAPPVTHRAKGQPWSRPGPERCTDGSSSRVITLHLSPIVPRGSRGAARAREVYGWLQLPCNHAPLVTHRAKEQPRSRQGPRGAVAELPGPRTVYGRLQLPCNQPRPVTHRAKEQPRSRQSPRGAWTAPAPVYHAPPVTHRAKGKPRSAPRPRAVYGRLQLPCNHAPPATHRAKEQPRSRQGPRGARTAQARV</sequence>
<feature type="compositionally biased region" description="Basic residues" evidence="1">
    <location>
        <begin position="149"/>
        <end position="159"/>
    </location>
</feature>
<organism evidence="2 3">
    <name type="scientific">Pleurodeles waltl</name>
    <name type="common">Iberian ribbed newt</name>
    <dbReference type="NCBI Taxonomy" id="8319"/>
    <lineage>
        <taxon>Eukaryota</taxon>
        <taxon>Metazoa</taxon>
        <taxon>Chordata</taxon>
        <taxon>Craniata</taxon>
        <taxon>Vertebrata</taxon>
        <taxon>Euteleostomi</taxon>
        <taxon>Amphibia</taxon>
        <taxon>Batrachia</taxon>
        <taxon>Caudata</taxon>
        <taxon>Salamandroidea</taxon>
        <taxon>Salamandridae</taxon>
        <taxon>Pleurodelinae</taxon>
        <taxon>Pleurodeles</taxon>
    </lineage>
</organism>
<evidence type="ECO:0000313" key="3">
    <source>
        <dbReference type="Proteomes" id="UP001066276"/>
    </source>
</evidence>
<feature type="region of interest" description="Disordered" evidence="1">
    <location>
        <begin position="1"/>
        <end position="37"/>
    </location>
</feature>
<dbReference type="EMBL" id="JANPWB010000003">
    <property type="protein sequence ID" value="KAJ1196766.1"/>
    <property type="molecule type" value="Genomic_DNA"/>
</dbReference>
<dbReference type="Proteomes" id="UP001066276">
    <property type="component" value="Chromosome 2_1"/>
</dbReference>
<protein>
    <submittedName>
        <fullName evidence="2">Uncharacterized protein</fullName>
    </submittedName>
</protein>
<keyword evidence="3" id="KW-1185">Reference proteome</keyword>
<reference evidence="2" key="1">
    <citation type="journal article" date="2022" name="bioRxiv">
        <title>Sequencing and chromosome-scale assembly of the giantPleurodeles waltlgenome.</title>
        <authorList>
            <person name="Brown T."/>
            <person name="Elewa A."/>
            <person name="Iarovenko S."/>
            <person name="Subramanian E."/>
            <person name="Araus A.J."/>
            <person name="Petzold A."/>
            <person name="Susuki M."/>
            <person name="Suzuki K.-i.T."/>
            <person name="Hayashi T."/>
            <person name="Toyoda A."/>
            <person name="Oliveira C."/>
            <person name="Osipova E."/>
            <person name="Leigh N.D."/>
            <person name="Simon A."/>
            <person name="Yun M.H."/>
        </authorList>
    </citation>
    <scope>NUCLEOTIDE SEQUENCE</scope>
    <source>
        <strain evidence="2">20211129_DDA</strain>
        <tissue evidence="2">Liver</tissue>
    </source>
</reference>
<name>A0AAV7V8J7_PLEWA</name>
<evidence type="ECO:0000313" key="2">
    <source>
        <dbReference type="EMBL" id="KAJ1196766.1"/>
    </source>
</evidence>